<dbReference type="InterPro" id="IPR009057">
    <property type="entry name" value="Homeodomain-like_sf"/>
</dbReference>
<keyword evidence="3" id="KW-0804">Transcription</keyword>
<dbReference type="InterPro" id="IPR020449">
    <property type="entry name" value="Tscrpt_reg_AraC-type_HTH"/>
</dbReference>
<dbReference type="SMART" id="SM00342">
    <property type="entry name" value="HTH_ARAC"/>
    <property type="match status" value="1"/>
</dbReference>
<dbReference type="Pfam" id="PF12833">
    <property type="entry name" value="HTH_18"/>
    <property type="match status" value="1"/>
</dbReference>
<dbReference type="EMBL" id="JQEC01000044">
    <property type="protein sequence ID" value="KGJ90925.1"/>
    <property type="molecule type" value="Genomic_DNA"/>
</dbReference>
<name>A0A099KKX6_COLPS</name>
<dbReference type="PROSITE" id="PS00041">
    <property type="entry name" value="HTH_ARAC_FAMILY_1"/>
    <property type="match status" value="1"/>
</dbReference>
<feature type="domain" description="HTH araC/xylS-type" evidence="4">
    <location>
        <begin position="171"/>
        <end position="268"/>
    </location>
</feature>
<dbReference type="GO" id="GO:0005829">
    <property type="term" value="C:cytosol"/>
    <property type="evidence" value="ECO:0007669"/>
    <property type="project" value="TreeGrafter"/>
</dbReference>
<evidence type="ECO:0000256" key="2">
    <source>
        <dbReference type="ARBA" id="ARBA00023125"/>
    </source>
</evidence>
<dbReference type="Proteomes" id="UP000029868">
    <property type="component" value="Unassembled WGS sequence"/>
</dbReference>
<dbReference type="PANTHER" id="PTHR47894">
    <property type="entry name" value="HTH-TYPE TRANSCRIPTIONAL REGULATOR GADX"/>
    <property type="match status" value="1"/>
</dbReference>
<dbReference type="InterPro" id="IPR018060">
    <property type="entry name" value="HTH_AraC"/>
</dbReference>
<dbReference type="GO" id="GO:0003700">
    <property type="term" value="F:DNA-binding transcription factor activity"/>
    <property type="evidence" value="ECO:0007669"/>
    <property type="project" value="InterPro"/>
</dbReference>
<gene>
    <name evidence="5" type="ORF">GAB14E_0589</name>
</gene>
<keyword evidence="1" id="KW-0805">Transcription regulation</keyword>
<sequence>MTIHMRTLINAIKVVNTQDRPLPFAVYSSIKEQHLLNVPVVKPLFIAVLDGDKKLGKDGEIVCRAGDFIFLSDSPAINMRNIPKEKEYYALLIEFEYEDFLGIGPNVASKQYFTKGEIPVALEKCLQQFVEWSLFAPKELWSIRRKEILHLLYHLGHTDILAMATPHKLGQKIHALFSEKPSAELSLTTVCQQVAMSESTLRRKLAAEGTTVQEIKDQVKLGLGLHLLQTTNHAIVYIAEQCGYQSQSRFTSRFKERFGLTPSALRKTKKNVTE</sequence>
<accession>A0A099KKX6</accession>
<dbReference type="SUPFAM" id="SSF46689">
    <property type="entry name" value="Homeodomain-like"/>
    <property type="match status" value="1"/>
</dbReference>
<evidence type="ECO:0000256" key="3">
    <source>
        <dbReference type="ARBA" id="ARBA00023163"/>
    </source>
</evidence>
<dbReference type="InterPro" id="IPR018062">
    <property type="entry name" value="HTH_AraC-typ_CS"/>
</dbReference>
<dbReference type="PANTHER" id="PTHR47894:SF4">
    <property type="entry name" value="HTH-TYPE TRANSCRIPTIONAL REGULATOR GADX"/>
    <property type="match status" value="1"/>
</dbReference>
<evidence type="ECO:0000259" key="4">
    <source>
        <dbReference type="PROSITE" id="PS01124"/>
    </source>
</evidence>
<dbReference type="Gene3D" id="1.10.10.60">
    <property type="entry name" value="Homeodomain-like"/>
    <property type="match status" value="1"/>
</dbReference>
<dbReference type="PROSITE" id="PS01124">
    <property type="entry name" value="HTH_ARAC_FAMILY_2"/>
    <property type="match status" value="1"/>
</dbReference>
<comment type="caution">
    <text evidence="5">The sequence shown here is derived from an EMBL/GenBank/DDBJ whole genome shotgun (WGS) entry which is preliminary data.</text>
</comment>
<dbReference type="PRINTS" id="PR00032">
    <property type="entry name" value="HTHARAC"/>
</dbReference>
<dbReference type="PATRIC" id="fig|28229.3.peg.3251"/>
<dbReference type="AlphaFoldDB" id="A0A099KKX6"/>
<keyword evidence="2" id="KW-0238">DNA-binding</keyword>
<evidence type="ECO:0000256" key="1">
    <source>
        <dbReference type="ARBA" id="ARBA00023015"/>
    </source>
</evidence>
<reference evidence="5 6" key="1">
    <citation type="submission" date="2014-08" db="EMBL/GenBank/DDBJ databases">
        <title>Genomic and Phenotypic Diversity of Colwellia psychrerythraea strains from Disparate Marine Basins.</title>
        <authorList>
            <person name="Techtmann S.M."/>
            <person name="Stelling S.C."/>
            <person name="Utturkar S.M."/>
            <person name="Alshibli N."/>
            <person name="Harris A."/>
            <person name="Brown S.D."/>
            <person name="Hazen T.C."/>
        </authorList>
    </citation>
    <scope>NUCLEOTIDE SEQUENCE [LARGE SCALE GENOMIC DNA]</scope>
    <source>
        <strain evidence="5 6">GAB14E</strain>
    </source>
</reference>
<proteinExistence type="predicted"/>
<evidence type="ECO:0000313" key="6">
    <source>
        <dbReference type="Proteomes" id="UP000029868"/>
    </source>
</evidence>
<dbReference type="GO" id="GO:0000976">
    <property type="term" value="F:transcription cis-regulatory region binding"/>
    <property type="evidence" value="ECO:0007669"/>
    <property type="project" value="TreeGrafter"/>
</dbReference>
<evidence type="ECO:0000313" key="5">
    <source>
        <dbReference type="EMBL" id="KGJ90925.1"/>
    </source>
</evidence>
<organism evidence="5 6">
    <name type="scientific">Colwellia psychrerythraea</name>
    <name type="common">Vibrio psychroerythus</name>
    <dbReference type="NCBI Taxonomy" id="28229"/>
    <lineage>
        <taxon>Bacteria</taxon>
        <taxon>Pseudomonadati</taxon>
        <taxon>Pseudomonadota</taxon>
        <taxon>Gammaproteobacteria</taxon>
        <taxon>Alteromonadales</taxon>
        <taxon>Colwelliaceae</taxon>
        <taxon>Colwellia</taxon>
    </lineage>
</organism>
<protein>
    <submittedName>
        <fullName evidence="5">Transcriptional regulator with only HTH domain, AraC family</fullName>
    </submittedName>
</protein>